<evidence type="ECO:0000313" key="2">
    <source>
        <dbReference type="EMBL" id="DAE28781.1"/>
    </source>
</evidence>
<keyword evidence="1" id="KW-0812">Transmembrane</keyword>
<name>A0A8S5RCI1_9VIRU</name>
<proteinExistence type="predicted"/>
<dbReference type="EMBL" id="BK059091">
    <property type="protein sequence ID" value="DAE28781.1"/>
    <property type="molecule type" value="Genomic_DNA"/>
</dbReference>
<feature type="transmembrane region" description="Helical" evidence="1">
    <location>
        <begin position="7"/>
        <end position="29"/>
    </location>
</feature>
<organism evidence="2">
    <name type="scientific">virus sp. ctmTa7</name>
    <dbReference type="NCBI Taxonomy" id="2828255"/>
    <lineage>
        <taxon>Viruses</taxon>
    </lineage>
</organism>
<feature type="transmembrane region" description="Helical" evidence="1">
    <location>
        <begin position="35"/>
        <end position="54"/>
    </location>
</feature>
<protein>
    <submittedName>
        <fullName evidence="2">Uncharacterized protein</fullName>
    </submittedName>
</protein>
<keyword evidence="1" id="KW-1133">Transmembrane helix</keyword>
<accession>A0A8S5RCI1</accession>
<reference evidence="2" key="1">
    <citation type="journal article" date="2021" name="Proc. Natl. Acad. Sci. U.S.A.">
        <title>A Catalog of Tens of Thousands of Viruses from Human Metagenomes Reveals Hidden Associations with Chronic Diseases.</title>
        <authorList>
            <person name="Tisza M.J."/>
            <person name="Buck C.B."/>
        </authorList>
    </citation>
    <scope>NUCLEOTIDE SEQUENCE</scope>
    <source>
        <strain evidence="2">CtmTa7</strain>
    </source>
</reference>
<sequence length="63" mass="7155">MTITNVLFVMIMTLFISSGIATIIIELFYEDENVIALFGFGITGNLIALVLYVIRGMYERFKN</sequence>
<evidence type="ECO:0000256" key="1">
    <source>
        <dbReference type="SAM" id="Phobius"/>
    </source>
</evidence>
<keyword evidence="1" id="KW-0472">Membrane</keyword>